<dbReference type="Proteomes" id="UP000707245">
    <property type="component" value="Unassembled WGS sequence"/>
</dbReference>
<organism evidence="1 2">
    <name type="scientific">Pseudoalteromonas prydzensis</name>
    <dbReference type="NCBI Taxonomy" id="182141"/>
    <lineage>
        <taxon>Bacteria</taxon>
        <taxon>Pseudomonadati</taxon>
        <taxon>Pseudomonadota</taxon>
        <taxon>Gammaproteobacteria</taxon>
        <taxon>Alteromonadales</taxon>
        <taxon>Pseudoalteromonadaceae</taxon>
        <taxon>Pseudoalteromonas</taxon>
    </lineage>
</organism>
<proteinExistence type="predicted"/>
<keyword evidence="2" id="KW-1185">Reference proteome</keyword>
<comment type="caution">
    <text evidence="1">The sequence shown here is derived from an EMBL/GenBank/DDBJ whole genome shotgun (WGS) entry which is preliminary data.</text>
</comment>
<accession>A0ABR9FHZ6</accession>
<evidence type="ECO:0000313" key="1">
    <source>
        <dbReference type="EMBL" id="MBE0456422.1"/>
    </source>
</evidence>
<name>A0ABR9FHZ6_9GAMM</name>
<dbReference type="RefSeq" id="WP_192540651.1">
    <property type="nucleotide sequence ID" value="NZ_CAXYBX010000001.1"/>
</dbReference>
<gene>
    <name evidence="1" type="ORF">EI167_02960</name>
</gene>
<sequence>MRKNNINKIQLFIIATYHTPSDKNLEYDFGEQSKITALPVKLDRHIGALD</sequence>
<evidence type="ECO:0000313" key="2">
    <source>
        <dbReference type="Proteomes" id="UP000707245"/>
    </source>
</evidence>
<dbReference type="EMBL" id="RRZA01000005">
    <property type="protein sequence ID" value="MBE0456422.1"/>
    <property type="molecule type" value="Genomic_DNA"/>
</dbReference>
<protein>
    <submittedName>
        <fullName evidence="1">Uncharacterized protein</fullName>
    </submittedName>
</protein>
<reference evidence="1 2" key="1">
    <citation type="submission" date="2020-07" db="EMBL/GenBank/DDBJ databases">
        <title>Halophilic bacteria isolated from french cheeses.</title>
        <authorList>
            <person name="Kothe C.I."/>
            <person name="Farah-Kraiem B."/>
            <person name="Renault P."/>
            <person name="Dridi B."/>
        </authorList>
    </citation>
    <scope>NUCLEOTIDE SEQUENCE [LARGE SCALE GENOMIC DNA]</scope>
    <source>
        <strain evidence="1 2">FME14</strain>
    </source>
</reference>